<proteinExistence type="inferred from homology"/>
<dbReference type="GO" id="GO:0046872">
    <property type="term" value="F:metal ion binding"/>
    <property type="evidence" value="ECO:0007669"/>
    <property type="project" value="UniProtKB-KW"/>
</dbReference>
<comment type="cofactor">
    <cofactor evidence="6">
        <name>Zn(2+)</name>
        <dbReference type="ChEBI" id="CHEBI:29105"/>
    </cofactor>
    <text evidence="6">Binds 1 zinc ion per subunit.</text>
</comment>
<dbReference type="GO" id="GO:0006508">
    <property type="term" value="P:proteolysis"/>
    <property type="evidence" value="ECO:0007669"/>
    <property type="project" value="UniProtKB-KW"/>
</dbReference>
<sequence length="279" mass="31537">MHILMILAALTVAYWMRSQSTKISGNWNERWQKTLFLFLFPPLLIFMTDIALLCMGPQGKMGGLQTGCFSYVLALIILAFIAISCIKLAVEGWKSIQSTRNCFPVNIAGQQVRVLNTKALFAGQIGFWQPQLVLSEGLLQTLTPDQLETVFAHEQGHFHYRDTFWFFWLGWARFCTAWLPNTEVLWQELLTLRELRADVYAASKVDPLLLAESLLLVATTPPVSSEICCAALGSSGVDRLEQRIEALLKEPQPIGRSNLQFWKSFLLALLPMVTVIFHT</sequence>
<evidence type="ECO:0000259" key="8">
    <source>
        <dbReference type="Pfam" id="PF01435"/>
    </source>
</evidence>
<dbReference type="Pfam" id="PF01435">
    <property type="entry name" value="Peptidase_M48"/>
    <property type="match status" value="1"/>
</dbReference>
<accession>A0A0C1R927</accession>
<gene>
    <name evidence="10" type="ORF">DA73_0211585</name>
    <name evidence="9" type="ORF">DA73_0400037265</name>
</gene>
<evidence type="ECO:0000256" key="4">
    <source>
        <dbReference type="ARBA" id="ARBA00022833"/>
    </source>
</evidence>
<dbReference type="InterPro" id="IPR001915">
    <property type="entry name" value="Peptidase_M48"/>
</dbReference>
<feature type="transmembrane region" description="Helical" evidence="7">
    <location>
        <begin position="68"/>
        <end position="90"/>
    </location>
</feature>
<name>A0A0C1R927_9CYAN</name>
<dbReference type="PANTHER" id="PTHR34978">
    <property type="entry name" value="POSSIBLE SENSOR-TRANSDUCER PROTEIN BLAR"/>
    <property type="match status" value="1"/>
</dbReference>
<evidence type="ECO:0000313" key="9">
    <source>
        <dbReference type="EMBL" id="KAF3890479.1"/>
    </source>
</evidence>
<dbReference type="STRING" id="1479485.DA73_0211585"/>
<keyword evidence="7" id="KW-0472">Membrane</keyword>
<keyword evidence="5 6" id="KW-0482">Metalloprotease</keyword>
<dbReference type="AlphaFoldDB" id="A0A0C1R927"/>
<evidence type="ECO:0000256" key="6">
    <source>
        <dbReference type="RuleBase" id="RU003983"/>
    </source>
</evidence>
<comment type="similarity">
    <text evidence="6">Belongs to the peptidase M48 family.</text>
</comment>
<evidence type="ECO:0000313" key="10">
    <source>
        <dbReference type="EMBL" id="KIE12203.1"/>
    </source>
</evidence>
<dbReference type="OrthoDB" id="462286at2"/>
<feature type="domain" description="Peptidase M48" evidence="8">
    <location>
        <begin position="120"/>
        <end position="164"/>
    </location>
</feature>
<dbReference type="EMBL" id="JHEG02000037">
    <property type="protein sequence ID" value="KIE12203.1"/>
    <property type="molecule type" value="Genomic_DNA"/>
</dbReference>
<dbReference type="EMBL" id="JHEG04000001">
    <property type="protein sequence ID" value="KAF3890479.1"/>
    <property type="molecule type" value="Genomic_DNA"/>
</dbReference>
<reference evidence="9" key="2">
    <citation type="submission" date="2019-11" db="EMBL/GenBank/DDBJ databases">
        <title>Improved Assembly of Tolypothrix boutellei genome.</title>
        <authorList>
            <person name="Sarangi A.N."/>
            <person name="Mukherjee M."/>
            <person name="Ghosh S."/>
            <person name="Singh D."/>
            <person name="Das A."/>
            <person name="Kant S."/>
            <person name="Prusty A."/>
            <person name="Tripathy S."/>
        </authorList>
    </citation>
    <scope>NUCLEOTIDE SEQUENCE</scope>
    <source>
        <strain evidence="9">VB521301</strain>
    </source>
</reference>
<keyword evidence="7" id="KW-0812">Transmembrane</keyword>
<reference evidence="10" key="1">
    <citation type="journal article" date="2015" name="Genome Announc.">
        <title>Draft Genome Sequence of Tolypothrix boutellei Strain VB521301.</title>
        <authorList>
            <person name="Chandrababunaidu M.M."/>
            <person name="Singh D."/>
            <person name="Sen D."/>
            <person name="Bhan S."/>
            <person name="Das S."/>
            <person name="Gupta A."/>
            <person name="Adhikary S.P."/>
            <person name="Tripathy S."/>
        </authorList>
    </citation>
    <scope>NUCLEOTIDE SEQUENCE</scope>
    <source>
        <strain evidence="10">VB521301</strain>
    </source>
</reference>
<comment type="caution">
    <text evidence="10">The sequence shown here is derived from an EMBL/GenBank/DDBJ whole genome shotgun (WGS) entry which is preliminary data.</text>
</comment>
<dbReference type="Gene3D" id="3.30.2010.10">
    <property type="entry name" value="Metalloproteases ('zincins'), catalytic domain"/>
    <property type="match status" value="1"/>
</dbReference>
<evidence type="ECO:0000256" key="3">
    <source>
        <dbReference type="ARBA" id="ARBA00022801"/>
    </source>
</evidence>
<organism evidence="10">
    <name type="scientific">Tolypothrix bouteillei VB521301</name>
    <dbReference type="NCBI Taxonomy" id="1479485"/>
    <lineage>
        <taxon>Bacteria</taxon>
        <taxon>Bacillati</taxon>
        <taxon>Cyanobacteriota</taxon>
        <taxon>Cyanophyceae</taxon>
        <taxon>Nostocales</taxon>
        <taxon>Tolypothrichaceae</taxon>
        <taxon>Tolypothrix</taxon>
    </lineage>
</organism>
<dbReference type="PANTHER" id="PTHR34978:SF3">
    <property type="entry name" value="SLR0241 PROTEIN"/>
    <property type="match status" value="1"/>
</dbReference>
<evidence type="ECO:0000256" key="1">
    <source>
        <dbReference type="ARBA" id="ARBA00022670"/>
    </source>
</evidence>
<dbReference type="CDD" id="cd07326">
    <property type="entry name" value="M56_BlaR1_MecR1_like"/>
    <property type="match status" value="1"/>
</dbReference>
<dbReference type="GO" id="GO:0004222">
    <property type="term" value="F:metalloendopeptidase activity"/>
    <property type="evidence" value="ECO:0007669"/>
    <property type="project" value="InterPro"/>
</dbReference>
<keyword evidence="1 6" id="KW-0645">Protease</keyword>
<feature type="transmembrane region" description="Helical" evidence="7">
    <location>
        <begin position="34"/>
        <end position="56"/>
    </location>
</feature>
<evidence type="ECO:0000256" key="2">
    <source>
        <dbReference type="ARBA" id="ARBA00022723"/>
    </source>
</evidence>
<evidence type="ECO:0000313" key="11">
    <source>
        <dbReference type="Proteomes" id="UP000029738"/>
    </source>
</evidence>
<protein>
    <submittedName>
        <fullName evidence="9">M48 family metalloprotease</fullName>
    </submittedName>
    <submittedName>
        <fullName evidence="10">Peptidase M56 BlaR1</fullName>
    </submittedName>
</protein>
<evidence type="ECO:0000256" key="7">
    <source>
        <dbReference type="SAM" id="Phobius"/>
    </source>
</evidence>
<keyword evidence="2" id="KW-0479">Metal-binding</keyword>
<keyword evidence="7" id="KW-1133">Transmembrane helix</keyword>
<keyword evidence="11" id="KW-1185">Reference proteome</keyword>
<dbReference type="Proteomes" id="UP000029738">
    <property type="component" value="Unassembled WGS sequence"/>
</dbReference>
<dbReference type="RefSeq" id="WP_038077286.1">
    <property type="nucleotide sequence ID" value="NZ_JHEG04000001.1"/>
</dbReference>
<dbReference type="InterPro" id="IPR052173">
    <property type="entry name" value="Beta-lactam_resp_regulator"/>
</dbReference>
<evidence type="ECO:0000256" key="5">
    <source>
        <dbReference type="ARBA" id="ARBA00023049"/>
    </source>
</evidence>
<keyword evidence="4 6" id="KW-0862">Zinc</keyword>
<keyword evidence="3 6" id="KW-0378">Hydrolase</keyword>